<dbReference type="Proteomes" id="UP000228495">
    <property type="component" value="Unassembled WGS sequence"/>
</dbReference>
<evidence type="ECO:0000256" key="1">
    <source>
        <dbReference type="SAM" id="Phobius"/>
    </source>
</evidence>
<name>A0A2H0BFA7_UNCKA</name>
<protein>
    <recommendedName>
        <fullName evidence="4">SH3b domain-containing protein</fullName>
    </recommendedName>
</protein>
<accession>A0A2H0BFA7</accession>
<dbReference type="AlphaFoldDB" id="A0A2H0BFA7"/>
<organism evidence="2 3">
    <name type="scientific">candidate division WWE3 bacterium CG22_combo_CG10-13_8_21_14_all_39_12</name>
    <dbReference type="NCBI Taxonomy" id="1975094"/>
    <lineage>
        <taxon>Bacteria</taxon>
        <taxon>Katanobacteria</taxon>
    </lineage>
</organism>
<feature type="transmembrane region" description="Helical" evidence="1">
    <location>
        <begin position="43"/>
        <end position="66"/>
    </location>
</feature>
<keyword evidence="1" id="KW-0812">Transmembrane</keyword>
<reference evidence="2 3" key="1">
    <citation type="submission" date="2017-09" db="EMBL/GenBank/DDBJ databases">
        <title>Depth-based differentiation of microbial function through sediment-hosted aquifers and enrichment of novel symbionts in the deep terrestrial subsurface.</title>
        <authorList>
            <person name="Probst A.J."/>
            <person name="Ladd B."/>
            <person name="Jarett J.K."/>
            <person name="Geller-Mcgrath D.E."/>
            <person name="Sieber C.M."/>
            <person name="Emerson J.B."/>
            <person name="Anantharaman K."/>
            <person name="Thomas B.C."/>
            <person name="Malmstrom R."/>
            <person name="Stieglmeier M."/>
            <person name="Klingl A."/>
            <person name="Woyke T."/>
            <person name="Ryan C.M."/>
            <person name="Banfield J.F."/>
        </authorList>
    </citation>
    <scope>NUCLEOTIDE SEQUENCE [LARGE SCALE GENOMIC DNA]</scope>
    <source>
        <strain evidence="2">CG22_combo_CG10-13_8_21_14_all_39_12</strain>
    </source>
</reference>
<sequence length="357" mass="37549">MDSPVTYPTSFDPERYLETRVVFLSYLEEDIAMFNKKNRVWQIALGVIVLLAVMAGTALAASQTFYAPQRGVNVRTGPVVSSTTYVETLSCGTEVAVDDSTLIEAGGHDWMQMTDGSGRWVAVDVMAKEMPACLNTAAASTPQKFAAVGTATDTTTLSRTWSDWGVEVEGLNPATMAKLGVVTVSSTVTFTVKVNEAVWFQAATPAGGETPLRVSLKAGERYTLVAYAGNNVFWKSAISEANTPTTTYCNGGLATPNGWGNGHCYSSKVSLWAVGNEIGEFDVPFGTTGADLVIQVQLESANCSGNGMDADGGVLYGVNAAGKEVSANVVLPDAVQEFTLVAGIHYSIGMLGGCSAP</sequence>
<keyword evidence="1" id="KW-1133">Transmembrane helix</keyword>
<keyword evidence="1" id="KW-0472">Membrane</keyword>
<evidence type="ECO:0008006" key="4">
    <source>
        <dbReference type="Google" id="ProtNLM"/>
    </source>
</evidence>
<proteinExistence type="predicted"/>
<comment type="caution">
    <text evidence="2">The sequence shown here is derived from an EMBL/GenBank/DDBJ whole genome shotgun (WGS) entry which is preliminary data.</text>
</comment>
<evidence type="ECO:0000313" key="3">
    <source>
        <dbReference type="Proteomes" id="UP000228495"/>
    </source>
</evidence>
<gene>
    <name evidence="2" type="ORF">COX05_03445</name>
</gene>
<dbReference type="EMBL" id="PCSU01000059">
    <property type="protein sequence ID" value="PIP56357.1"/>
    <property type="molecule type" value="Genomic_DNA"/>
</dbReference>
<evidence type="ECO:0000313" key="2">
    <source>
        <dbReference type="EMBL" id="PIP56357.1"/>
    </source>
</evidence>